<protein>
    <submittedName>
        <fullName evidence="1">Uncharacterized protein</fullName>
    </submittedName>
</protein>
<dbReference type="EMBL" id="JAZDWU010000004">
    <property type="protein sequence ID" value="KAL0005319.1"/>
    <property type="molecule type" value="Genomic_DNA"/>
</dbReference>
<reference evidence="1 2" key="1">
    <citation type="submission" date="2024-01" db="EMBL/GenBank/DDBJ databases">
        <title>A telomere-to-telomere, gap-free genome of sweet tea (Lithocarpus litseifolius).</title>
        <authorList>
            <person name="Zhou J."/>
        </authorList>
    </citation>
    <scope>NUCLEOTIDE SEQUENCE [LARGE SCALE GENOMIC DNA]</scope>
    <source>
        <strain evidence="1">Zhou-2022a</strain>
        <tissue evidence="1">Leaf</tissue>
    </source>
</reference>
<dbReference type="AlphaFoldDB" id="A0AAW2D6Q5"/>
<organism evidence="1 2">
    <name type="scientific">Lithocarpus litseifolius</name>
    <dbReference type="NCBI Taxonomy" id="425828"/>
    <lineage>
        <taxon>Eukaryota</taxon>
        <taxon>Viridiplantae</taxon>
        <taxon>Streptophyta</taxon>
        <taxon>Embryophyta</taxon>
        <taxon>Tracheophyta</taxon>
        <taxon>Spermatophyta</taxon>
        <taxon>Magnoliopsida</taxon>
        <taxon>eudicotyledons</taxon>
        <taxon>Gunneridae</taxon>
        <taxon>Pentapetalae</taxon>
        <taxon>rosids</taxon>
        <taxon>fabids</taxon>
        <taxon>Fagales</taxon>
        <taxon>Fagaceae</taxon>
        <taxon>Lithocarpus</taxon>
    </lineage>
</organism>
<dbReference type="Proteomes" id="UP001459277">
    <property type="component" value="Unassembled WGS sequence"/>
</dbReference>
<evidence type="ECO:0000313" key="1">
    <source>
        <dbReference type="EMBL" id="KAL0005319.1"/>
    </source>
</evidence>
<comment type="caution">
    <text evidence="1">The sequence shown here is derived from an EMBL/GenBank/DDBJ whole genome shotgun (WGS) entry which is preliminary data.</text>
</comment>
<gene>
    <name evidence="1" type="ORF">SO802_012880</name>
</gene>
<keyword evidence="2" id="KW-1185">Reference proteome</keyword>
<name>A0AAW2D6Q5_9ROSI</name>
<proteinExistence type="predicted"/>
<evidence type="ECO:0000313" key="2">
    <source>
        <dbReference type="Proteomes" id="UP001459277"/>
    </source>
</evidence>
<accession>A0AAW2D6Q5</accession>
<sequence length="110" mass="12585">MDLSHAKIEGVYLKDRSSGDFTHPDLTPLPLPVYSSGFSSSSLCFTYNSLSASFIVQQYLKIEDRLKELLKESVSHHLKRLTRKVFYFSHIDVKKRGFEIKGSVYLIISP</sequence>